<sequence>MTEDEVFDAVMVRVAMGRMTDSPESRVQAPASAEALDEAERVIGYPFPPLIRRLYGEVANGGFGPFGGVEGVGGGHESAGGAGMLAEYVEWRDTEIPDDSDFPAWMPGVVFFCDFGCAMWALLDCRVPGGRIMFLDQGELHELDVTPAQWFELWLDGELDMHKLAAA</sequence>
<dbReference type="SUPFAM" id="SSF160631">
    <property type="entry name" value="SMI1/KNR4-like"/>
    <property type="match status" value="1"/>
</dbReference>
<dbReference type="InterPro" id="IPR018958">
    <property type="entry name" value="Knr4/Smi1-like_dom"/>
</dbReference>
<protein>
    <submittedName>
        <fullName evidence="2">SMI1/KNR4 family protein</fullName>
    </submittedName>
</protein>
<dbReference type="Gene3D" id="3.40.1580.10">
    <property type="entry name" value="SMI1/KNR4-like"/>
    <property type="match status" value="1"/>
</dbReference>
<reference evidence="2" key="1">
    <citation type="submission" date="2022-11" db="EMBL/GenBank/DDBJ databases">
        <authorList>
            <person name="Somphong A."/>
            <person name="Phongsopitanun W."/>
        </authorList>
    </citation>
    <scope>NUCLEOTIDE SEQUENCE</scope>
    <source>
        <strain evidence="2">Pm04-4</strain>
    </source>
</reference>
<dbReference type="Proteomes" id="UP001151002">
    <property type="component" value="Unassembled WGS sequence"/>
</dbReference>
<dbReference type="EMBL" id="JAPNTZ010000001">
    <property type="protein sequence ID" value="MCY1136942.1"/>
    <property type="molecule type" value="Genomic_DNA"/>
</dbReference>
<evidence type="ECO:0000259" key="1">
    <source>
        <dbReference type="SMART" id="SM00860"/>
    </source>
</evidence>
<organism evidence="2 3">
    <name type="scientific">Paractinoplanes pyxinae</name>
    <dbReference type="NCBI Taxonomy" id="2997416"/>
    <lineage>
        <taxon>Bacteria</taxon>
        <taxon>Bacillati</taxon>
        <taxon>Actinomycetota</taxon>
        <taxon>Actinomycetes</taxon>
        <taxon>Micromonosporales</taxon>
        <taxon>Micromonosporaceae</taxon>
        <taxon>Paractinoplanes</taxon>
    </lineage>
</organism>
<dbReference type="InterPro" id="IPR037883">
    <property type="entry name" value="Knr4/Smi1-like_sf"/>
</dbReference>
<dbReference type="Pfam" id="PF09346">
    <property type="entry name" value="SMI1_KNR4"/>
    <property type="match status" value="1"/>
</dbReference>
<comment type="caution">
    <text evidence="2">The sequence shown here is derived from an EMBL/GenBank/DDBJ whole genome shotgun (WGS) entry which is preliminary data.</text>
</comment>
<evidence type="ECO:0000313" key="3">
    <source>
        <dbReference type="Proteomes" id="UP001151002"/>
    </source>
</evidence>
<accession>A0ABT4ARS6</accession>
<name>A0ABT4ARS6_9ACTN</name>
<evidence type="ECO:0000313" key="2">
    <source>
        <dbReference type="EMBL" id="MCY1136942.1"/>
    </source>
</evidence>
<keyword evidence="3" id="KW-1185">Reference proteome</keyword>
<proteinExistence type="predicted"/>
<gene>
    <name evidence="2" type="ORF">OWR29_02965</name>
</gene>
<dbReference type="RefSeq" id="WP_267560735.1">
    <property type="nucleotide sequence ID" value="NZ_JAPNTZ010000001.1"/>
</dbReference>
<feature type="domain" description="Knr4/Smi1-like" evidence="1">
    <location>
        <begin position="30"/>
        <end position="157"/>
    </location>
</feature>
<dbReference type="SMART" id="SM00860">
    <property type="entry name" value="SMI1_KNR4"/>
    <property type="match status" value="1"/>
</dbReference>